<protein>
    <submittedName>
        <fullName evidence="2">Uncharacterized protein</fullName>
    </submittedName>
</protein>
<proteinExistence type="predicted"/>
<feature type="compositionally biased region" description="Polar residues" evidence="1">
    <location>
        <begin position="419"/>
        <end position="430"/>
    </location>
</feature>
<evidence type="ECO:0000313" key="2">
    <source>
        <dbReference type="EMBL" id="CDW81814.1"/>
    </source>
</evidence>
<organism evidence="2 3">
    <name type="scientific">Stylonychia lemnae</name>
    <name type="common">Ciliate</name>
    <dbReference type="NCBI Taxonomy" id="5949"/>
    <lineage>
        <taxon>Eukaryota</taxon>
        <taxon>Sar</taxon>
        <taxon>Alveolata</taxon>
        <taxon>Ciliophora</taxon>
        <taxon>Intramacronucleata</taxon>
        <taxon>Spirotrichea</taxon>
        <taxon>Stichotrichia</taxon>
        <taxon>Sporadotrichida</taxon>
        <taxon>Oxytrichidae</taxon>
        <taxon>Stylonychinae</taxon>
        <taxon>Stylonychia</taxon>
    </lineage>
</organism>
<feature type="region of interest" description="Disordered" evidence="1">
    <location>
        <begin position="369"/>
        <end position="473"/>
    </location>
</feature>
<feature type="compositionally biased region" description="Basic and acidic residues" evidence="1">
    <location>
        <begin position="389"/>
        <end position="406"/>
    </location>
</feature>
<feature type="region of interest" description="Disordered" evidence="1">
    <location>
        <begin position="264"/>
        <end position="320"/>
    </location>
</feature>
<dbReference type="InParanoid" id="A0A078AHT6"/>
<feature type="compositionally biased region" description="Polar residues" evidence="1">
    <location>
        <begin position="299"/>
        <end position="315"/>
    </location>
</feature>
<keyword evidence="3" id="KW-1185">Reference proteome</keyword>
<name>A0A078AHT6_STYLE</name>
<dbReference type="OrthoDB" id="10692397at2759"/>
<dbReference type="Proteomes" id="UP000039865">
    <property type="component" value="Unassembled WGS sequence"/>
</dbReference>
<feature type="compositionally biased region" description="Basic and acidic residues" evidence="1">
    <location>
        <begin position="441"/>
        <end position="467"/>
    </location>
</feature>
<feature type="compositionally biased region" description="Polar residues" evidence="1">
    <location>
        <begin position="126"/>
        <end position="141"/>
    </location>
</feature>
<evidence type="ECO:0000256" key="1">
    <source>
        <dbReference type="SAM" id="MobiDB-lite"/>
    </source>
</evidence>
<dbReference type="EMBL" id="CCKQ01010298">
    <property type="protein sequence ID" value="CDW81814.1"/>
    <property type="molecule type" value="Genomic_DNA"/>
</dbReference>
<gene>
    <name evidence="2" type="primary">Contig414.g457</name>
    <name evidence="2" type="ORF">STYLEM_10838</name>
</gene>
<feature type="compositionally biased region" description="Low complexity" evidence="1">
    <location>
        <begin position="265"/>
        <end position="276"/>
    </location>
</feature>
<dbReference type="AlphaFoldDB" id="A0A078AHT6"/>
<feature type="region of interest" description="Disordered" evidence="1">
    <location>
        <begin position="126"/>
        <end position="146"/>
    </location>
</feature>
<accession>A0A078AHT6</accession>
<evidence type="ECO:0000313" key="3">
    <source>
        <dbReference type="Proteomes" id="UP000039865"/>
    </source>
</evidence>
<sequence length="899" mass="104600">MRRNNNKQAIKLNKAKIALQLEDSSEQISKWRVENSSHYHNLRSTSQVHGSKTSSKNIIKVHKQFEELQFQQQLNPANNDSLFEELIIKHSYQSPSHMATNPLINVRDKSMESRIRLQYHVQNATETETASFEQNPLTNPKMNKVSPKSKISATILRMPIVQQDLRNSPNRNQTINSIASKGNHQYLSSQEAVNSAHGGMNNNNSTLSYRDGQLSTHRGDITHKQQQQLLKIVEDYKQNNSYNNATKIINFGSFLGQKNAQGLGNNQSNNYNNNNSHFKSKDYEEKSTYQPIHSKRMKINNQVNSQNTQSFSKAMSSHRKSIQQEYENLYLHSKMSSQEQLQENNGNNSNWVNSNMLKTRGRKMPFSHWNESAQKQNSKRARTSPPQKQKYDPSQKRGSESPKKDITTSPRNEQIIVKQMSTNNMTNLTDETVMRPVSFDNNKDKSNQDLTPKKSSMELNQQEHLKDSPSSTAKFKTEFKTLDSNNMDDELKQITKIYGKFHPHPLPIKVTGGKRLSSQLSQKRGSDAIYQQIIMSQTQYKKFKNNKFLFKDDIYLNQDSEQLKKQNLELFYKSRDQTNREKYIEFLKKKLMLTHNQTEPNTIEQTTNPTTSQSTYLEQTSKIQDISFLQGDSSYFFETGKLFDRFQDLNRFKKLLQFDPDSQVKKSEITQSRKNEFLLKIRQKIKQNENQPLMLQDDSKLTPLASTHHRNMTQLVNLRSLATKHNDPNDYLDYLASKRLVLPALGDDQVNGSTTFYGSVLSHGDFGKDVESFDKPVETQINFHQYEERARNGSSFQKVMRDSVKFNKNQTQRLYSQSSGFYNDRDDKSLKLKVSANVDFVKDKLDMSLLKKQKMRSRREERVRLLGKQFYQQQEKQKQHDLVQDQKRKELENFLSKIN</sequence>
<reference evidence="2 3" key="1">
    <citation type="submission" date="2014-06" db="EMBL/GenBank/DDBJ databases">
        <authorList>
            <person name="Swart Estienne"/>
        </authorList>
    </citation>
    <scope>NUCLEOTIDE SEQUENCE [LARGE SCALE GENOMIC DNA]</scope>
    <source>
        <strain evidence="2 3">130c</strain>
    </source>
</reference>